<feature type="region of interest" description="Disordered" evidence="1">
    <location>
        <begin position="1"/>
        <end position="38"/>
    </location>
</feature>
<evidence type="ECO:0000313" key="2">
    <source>
        <dbReference type="EMBL" id="EFE72485.2"/>
    </source>
</evidence>
<accession>D6AAF0</accession>
<name>D6AAF0_STRV1</name>
<sequence>MHFAKSVPATRGGEDRSDGPAGDSPDSRADRPPAPVTAVSCGDPWLLGQLRLAPRRMRAPALEWRTNVRLLRNLQAACRRVVVGALATAAVQSPLREMVW</sequence>
<evidence type="ECO:0000313" key="3">
    <source>
        <dbReference type="Proteomes" id="UP000003824"/>
    </source>
</evidence>
<reference evidence="3" key="1">
    <citation type="submission" date="2008-12" db="EMBL/GenBank/DDBJ databases">
        <title>Annotation of Streptomyces ghanaensis ATCC 14672.</title>
        <authorList>
            <consortium name="The Broad Institute Genome Sequencing Platform"/>
            <consortium name="Broad Institute Microbial Sequencing Center"/>
            <person name="Fischbach M."/>
            <person name="Ward D."/>
            <person name="Young S."/>
            <person name="Kodira C.D."/>
            <person name="Zeng Q."/>
            <person name="Koehrsen M."/>
            <person name="Godfrey P."/>
            <person name="Alvarado L."/>
            <person name="Berlin A.M."/>
            <person name="Borenstein D."/>
            <person name="Chen Z."/>
            <person name="Engels R."/>
            <person name="Freedman E."/>
            <person name="Gellesch M."/>
            <person name="Goldberg J."/>
            <person name="Griggs A."/>
            <person name="Gujja S."/>
            <person name="Heiman D.I."/>
            <person name="Hepburn T.A."/>
            <person name="Howarth C."/>
            <person name="Jen D."/>
            <person name="Larson L."/>
            <person name="Lewis B."/>
            <person name="Mehta T."/>
            <person name="Park D."/>
            <person name="Pearson M."/>
            <person name="Roberts A."/>
            <person name="Saif S."/>
            <person name="Shea T.D."/>
            <person name="Shenoy N."/>
            <person name="Sisk P."/>
            <person name="Stolte C."/>
            <person name="Sykes S.N."/>
            <person name="Walk T."/>
            <person name="White J."/>
            <person name="Yandava C."/>
            <person name="Straight P."/>
            <person name="Clardy J."/>
            <person name="Hung D."/>
            <person name="Kolter R."/>
            <person name="Mekalanos J."/>
            <person name="Walker S."/>
            <person name="Walsh C.T."/>
            <person name="Wieland B.L.C."/>
            <person name="Ilzarbe M."/>
            <person name="Galagan J."/>
            <person name="Nusbaum C."/>
            <person name="Birren B."/>
        </authorList>
    </citation>
    <scope>NUCLEOTIDE SEQUENCE [LARGE SCALE GENOMIC DNA]</scope>
    <source>
        <strain evidence="3">ATCC 14672 / DSM 40746 / JCM 4963 / KCTC 9882 / NRRL B-12104 / FH 1290</strain>
    </source>
</reference>
<dbReference type="AlphaFoldDB" id="D6AAF0"/>
<dbReference type="EMBL" id="DS999642">
    <property type="protein sequence ID" value="EFE72485.2"/>
    <property type="molecule type" value="Genomic_DNA"/>
</dbReference>
<organism evidence="2 3">
    <name type="scientific">Streptomyces viridosporus (strain ATCC 14672 / DSM 40746 / JCM 4963 / KCTC 9882 / NRRL B-12104 / FH 1290)</name>
    <name type="common">Streptomyces ghanaensis</name>
    <dbReference type="NCBI Taxonomy" id="566461"/>
    <lineage>
        <taxon>Bacteria</taxon>
        <taxon>Bacillati</taxon>
        <taxon>Actinomycetota</taxon>
        <taxon>Actinomycetes</taxon>
        <taxon>Kitasatosporales</taxon>
        <taxon>Streptomycetaceae</taxon>
        <taxon>Streptomyces</taxon>
    </lineage>
</organism>
<evidence type="ECO:0000256" key="1">
    <source>
        <dbReference type="SAM" id="MobiDB-lite"/>
    </source>
</evidence>
<gene>
    <name evidence="2" type="ORF">SSFG_07720</name>
</gene>
<dbReference type="Proteomes" id="UP000003824">
    <property type="component" value="Unassembled WGS sequence"/>
</dbReference>
<proteinExistence type="predicted"/>
<protein>
    <submittedName>
        <fullName evidence="2">Predicted protein</fullName>
    </submittedName>
</protein>